<dbReference type="EMBL" id="CP026952">
    <property type="protein sequence ID" value="AWB90818.1"/>
    <property type="molecule type" value="Genomic_DNA"/>
</dbReference>
<dbReference type="RefSeq" id="WP_108576464.1">
    <property type="nucleotide sequence ID" value="NZ_CP026952.1"/>
</dbReference>
<dbReference type="CDD" id="cd07581">
    <property type="entry name" value="nitrilase_3"/>
    <property type="match status" value="1"/>
</dbReference>
<gene>
    <name evidence="2" type="ORF">C3E78_00410</name>
</gene>
<organism evidence="2 3">
    <name type="scientific">Aeromicrobium chenweiae</name>
    <dbReference type="NCBI Taxonomy" id="2079793"/>
    <lineage>
        <taxon>Bacteria</taxon>
        <taxon>Bacillati</taxon>
        <taxon>Actinomycetota</taxon>
        <taxon>Actinomycetes</taxon>
        <taxon>Propionibacteriales</taxon>
        <taxon>Nocardioidaceae</taxon>
        <taxon>Aeromicrobium</taxon>
    </lineage>
</organism>
<dbReference type="InterPro" id="IPR003010">
    <property type="entry name" value="C-N_Hydrolase"/>
</dbReference>
<dbReference type="OrthoDB" id="9811121at2"/>
<protein>
    <submittedName>
        <fullName evidence="2">Hydrolase</fullName>
    </submittedName>
</protein>
<dbReference type="PROSITE" id="PS01227">
    <property type="entry name" value="UPF0012"/>
    <property type="match status" value="1"/>
</dbReference>
<sequence length="261" mass="28122">MHVALVQRASDIDSAANRDSITKQLSELAPEDGLDLVVLPEAAMHDFGAPDHDLAAVAEPLDGPFVDLISAEARRLGATIVAGMFERTDGLPFNTLVVIGPDGELRRTYRKIHLYDSFGYKESDRMRAGDVEPVVLDVAGRAVGLMTCYDLRFPELARDLVDAGAELLVVPAAWVAGDRKLDHWRTLLAARAIENTVHVVAAGQGGDRYTGHSLVADPWGSIVEEADNGSAIIRATLAAADLAQARDVNPSLTNRRIRHSS</sequence>
<reference evidence="3" key="1">
    <citation type="submission" date="2018-01" db="EMBL/GenBank/DDBJ databases">
        <authorList>
            <person name="Li J."/>
        </authorList>
    </citation>
    <scope>NUCLEOTIDE SEQUENCE [LARGE SCALE GENOMIC DNA]</scope>
    <source>
        <strain evidence="3">592</strain>
    </source>
</reference>
<dbReference type="KEGG" id="aez:C3E78_00410"/>
<evidence type="ECO:0000313" key="2">
    <source>
        <dbReference type="EMBL" id="AWB90818.1"/>
    </source>
</evidence>
<dbReference type="SUPFAM" id="SSF56317">
    <property type="entry name" value="Carbon-nitrogen hydrolase"/>
    <property type="match status" value="1"/>
</dbReference>
<dbReference type="InterPro" id="IPR036526">
    <property type="entry name" value="C-N_Hydrolase_sf"/>
</dbReference>
<dbReference type="PROSITE" id="PS50263">
    <property type="entry name" value="CN_HYDROLASE"/>
    <property type="match status" value="1"/>
</dbReference>
<proteinExistence type="inferred from homology"/>
<keyword evidence="2" id="KW-0378">Hydrolase</keyword>
<accession>A0A5F2ENG9</accession>
<dbReference type="PANTHER" id="PTHR23088:SF27">
    <property type="entry name" value="DEAMINATED GLUTATHIONE AMIDASE"/>
    <property type="match status" value="1"/>
</dbReference>
<dbReference type="GO" id="GO:0016787">
    <property type="term" value="F:hydrolase activity"/>
    <property type="evidence" value="ECO:0007669"/>
    <property type="project" value="UniProtKB-KW"/>
</dbReference>
<dbReference type="InterPro" id="IPR001110">
    <property type="entry name" value="UPF0012_CS"/>
</dbReference>
<keyword evidence="3" id="KW-1185">Reference proteome</keyword>
<comment type="similarity">
    <text evidence="1">Belongs to the carbon-nitrogen hydrolase superfamily. NIT1/NIT2 family.</text>
</comment>
<dbReference type="Proteomes" id="UP000244384">
    <property type="component" value="Chromosome"/>
</dbReference>
<name>A0A2S0WHL6_9ACTN</name>
<evidence type="ECO:0000256" key="1">
    <source>
        <dbReference type="ARBA" id="ARBA00010613"/>
    </source>
</evidence>
<accession>A0A2S0WHL6</accession>
<dbReference type="Pfam" id="PF00795">
    <property type="entry name" value="CN_hydrolase"/>
    <property type="match status" value="1"/>
</dbReference>
<dbReference type="AlphaFoldDB" id="A0A2S0WHL6"/>
<evidence type="ECO:0000313" key="3">
    <source>
        <dbReference type="Proteomes" id="UP000244384"/>
    </source>
</evidence>
<dbReference type="Gene3D" id="3.60.110.10">
    <property type="entry name" value="Carbon-nitrogen hydrolase"/>
    <property type="match status" value="1"/>
</dbReference>
<dbReference type="PANTHER" id="PTHR23088">
    <property type="entry name" value="NITRILASE-RELATED"/>
    <property type="match status" value="1"/>
</dbReference>